<organism evidence="2 3">
    <name type="scientific">Dactylonectria estremocensis</name>
    <dbReference type="NCBI Taxonomy" id="1079267"/>
    <lineage>
        <taxon>Eukaryota</taxon>
        <taxon>Fungi</taxon>
        <taxon>Dikarya</taxon>
        <taxon>Ascomycota</taxon>
        <taxon>Pezizomycotina</taxon>
        <taxon>Sordariomycetes</taxon>
        <taxon>Hypocreomycetidae</taxon>
        <taxon>Hypocreales</taxon>
        <taxon>Nectriaceae</taxon>
        <taxon>Dactylonectria</taxon>
    </lineage>
</organism>
<feature type="compositionally biased region" description="Polar residues" evidence="1">
    <location>
        <begin position="765"/>
        <end position="776"/>
    </location>
</feature>
<evidence type="ECO:0000256" key="1">
    <source>
        <dbReference type="SAM" id="MobiDB-lite"/>
    </source>
</evidence>
<evidence type="ECO:0000313" key="2">
    <source>
        <dbReference type="EMBL" id="KAH7145764.1"/>
    </source>
</evidence>
<feature type="region of interest" description="Disordered" evidence="1">
    <location>
        <begin position="763"/>
        <end position="823"/>
    </location>
</feature>
<dbReference type="OrthoDB" id="5371510at2759"/>
<name>A0A9P9EUX7_9HYPO</name>
<dbReference type="AlphaFoldDB" id="A0A9P9EUX7"/>
<keyword evidence="3" id="KW-1185">Reference proteome</keyword>
<gene>
    <name evidence="2" type="ORF">B0J13DRAFT_584788</name>
</gene>
<protein>
    <submittedName>
        <fullName evidence="2">Uncharacterized protein</fullName>
    </submittedName>
</protein>
<proteinExistence type="predicted"/>
<feature type="region of interest" description="Disordered" evidence="1">
    <location>
        <begin position="179"/>
        <end position="200"/>
    </location>
</feature>
<comment type="caution">
    <text evidence="2">The sequence shown here is derived from an EMBL/GenBank/DDBJ whole genome shotgun (WGS) entry which is preliminary data.</text>
</comment>
<sequence length="823" mass="92635">MSRWSSIHFNKPSGMTEKMPPRLLKRDDIESARRFELYRLHSVGFELDQGDTLVIIDFPPPSKATRNKADCNGIAYRCQQFRVHSRKLLDINSPKFNEMLGPTYQFRTLRRRKLVNKLPPDVKYVLDLTPPSEGDELVFQMTELSLTPGINNWWSSSGLQDVDSLLVCGHDDICLCDRETPPPMADMSDESSSEPSTPKLRNNGLCMANGLGIAVLRYREDGPVKELPLDPDQILMMKARGDASLYKTPEFRRIPDYCPFRHRNGIIRLLMLIEGKSVSLDSACRVWTLVRLSKIFDCGSVIRDRVAQWIMHGSNTRFIEVLPEEALQIAFTLELPGIAQCAFRILVNELALKEADDKVDDRKPTKTAIFGRKLGDLPDELRNLVQHAALALVERVSSLDANLRNPDMFDYWDLDEWNRLRAIEQLLIQEQGSRAAKALERVRCLMEALVYEITEKYSHTTSKTFLFDVAAHNTMDQDRATYVEPMNYEKIIPIMKKLNPIQMLLCSLTYNSLGSSLDTNIFSGQRSRVVGQDRRQFYQLVDDVANALQDVIHENPMLAFSEAWAPCFDQNRPSPYNANYHQLRKPLINLYSLELGIKDKLRPITLSWLRLDIEPPLNITRHLLLTLTNNEMKFLPLWAGGCDDGTGGVFETQIPPALVGPNGPGPSYHTGITIPSLPSSGEGSMIDDLAELRLRGSTTNGSVDAQDSISTVYRRDQVIADDVSILSEAFTAGGAEYQAAKFEVPADHQSMGSAVDMLVEDTDSEVQSTVADSESALTGDEDDEEKEEDDDDADADMEFWNEPIGSESDSDNDSVVMIDTEHT</sequence>
<feature type="compositionally biased region" description="Acidic residues" evidence="1">
    <location>
        <begin position="779"/>
        <end position="799"/>
    </location>
</feature>
<dbReference type="EMBL" id="JAGMUU010000009">
    <property type="protein sequence ID" value="KAH7145764.1"/>
    <property type="molecule type" value="Genomic_DNA"/>
</dbReference>
<reference evidence="2" key="1">
    <citation type="journal article" date="2021" name="Nat. Commun.">
        <title>Genetic determinants of endophytism in the Arabidopsis root mycobiome.</title>
        <authorList>
            <person name="Mesny F."/>
            <person name="Miyauchi S."/>
            <person name="Thiergart T."/>
            <person name="Pickel B."/>
            <person name="Atanasova L."/>
            <person name="Karlsson M."/>
            <person name="Huettel B."/>
            <person name="Barry K.W."/>
            <person name="Haridas S."/>
            <person name="Chen C."/>
            <person name="Bauer D."/>
            <person name="Andreopoulos W."/>
            <person name="Pangilinan J."/>
            <person name="LaButti K."/>
            <person name="Riley R."/>
            <person name="Lipzen A."/>
            <person name="Clum A."/>
            <person name="Drula E."/>
            <person name="Henrissat B."/>
            <person name="Kohler A."/>
            <person name="Grigoriev I.V."/>
            <person name="Martin F.M."/>
            <person name="Hacquard S."/>
        </authorList>
    </citation>
    <scope>NUCLEOTIDE SEQUENCE</scope>
    <source>
        <strain evidence="2">MPI-CAGE-AT-0021</strain>
    </source>
</reference>
<accession>A0A9P9EUX7</accession>
<feature type="region of interest" description="Disordered" evidence="1">
    <location>
        <begin position="1"/>
        <end position="21"/>
    </location>
</feature>
<evidence type="ECO:0000313" key="3">
    <source>
        <dbReference type="Proteomes" id="UP000717696"/>
    </source>
</evidence>
<dbReference type="Proteomes" id="UP000717696">
    <property type="component" value="Unassembled WGS sequence"/>
</dbReference>